<feature type="compositionally biased region" description="Basic and acidic residues" evidence="1">
    <location>
        <begin position="8"/>
        <end position="28"/>
    </location>
</feature>
<keyword evidence="2" id="KW-0812">Transmembrane</keyword>
<name>A0A378X287_9NOCA</name>
<keyword evidence="2" id="KW-1133">Transmembrane helix</keyword>
<dbReference type="Gene3D" id="3.40.50.620">
    <property type="entry name" value="HUPs"/>
    <property type="match status" value="1"/>
</dbReference>
<sequence>MPGSGEDPALRSREDPALRNRGVTEHWHTRGMPSALTHPAPVRPPAAPRRPRGSAVARWVRRVIAGTVVIGVVLVGGTAFRVWQVARIDDYSRADAIVVLGAAQYDGTPSSVFEARLGQAYHLYTKGVAPLVITVGGKQVGDNYTEAASGKNYLKNRGVPADRVLAVETGSDTLQSIEAVATAMRARDLSSAVLVSDPWHSLRTRTMARDAGLDAWTAPTRTGPAVYTRESQFHGIARETGALLWYQLTHFSADFKYTAEQ</sequence>
<keyword evidence="2" id="KW-0472">Membrane</keyword>
<dbReference type="InterPro" id="IPR003848">
    <property type="entry name" value="DUF218"/>
</dbReference>
<protein>
    <submittedName>
        <fullName evidence="4">DUF218 domain</fullName>
    </submittedName>
</protein>
<dbReference type="AlphaFoldDB" id="A0A378X287"/>
<dbReference type="Proteomes" id="UP000255082">
    <property type="component" value="Unassembled WGS sequence"/>
</dbReference>
<accession>A0A378X287</accession>
<dbReference type="GO" id="GO:0005886">
    <property type="term" value="C:plasma membrane"/>
    <property type="evidence" value="ECO:0007669"/>
    <property type="project" value="TreeGrafter"/>
</dbReference>
<evidence type="ECO:0000256" key="1">
    <source>
        <dbReference type="SAM" id="MobiDB-lite"/>
    </source>
</evidence>
<evidence type="ECO:0000313" key="4">
    <source>
        <dbReference type="EMBL" id="SUA46945.1"/>
    </source>
</evidence>
<reference evidence="4 5" key="1">
    <citation type="submission" date="2018-06" db="EMBL/GenBank/DDBJ databases">
        <authorList>
            <consortium name="Pathogen Informatics"/>
            <person name="Doyle S."/>
        </authorList>
    </citation>
    <scope>NUCLEOTIDE SEQUENCE [LARGE SCALE GENOMIC DNA]</scope>
    <source>
        <strain evidence="4 5">NCTC13184</strain>
    </source>
</reference>
<gene>
    <name evidence="4" type="ORF">NCTC13184_05479</name>
</gene>
<proteinExistence type="predicted"/>
<evidence type="ECO:0000313" key="5">
    <source>
        <dbReference type="Proteomes" id="UP000255082"/>
    </source>
</evidence>
<dbReference type="Pfam" id="PF02698">
    <property type="entry name" value="DUF218"/>
    <property type="match status" value="1"/>
</dbReference>
<evidence type="ECO:0000259" key="3">
    <source>
        <dbReference type="Pfam" id="PF02698"/>
    </source>
</evidence>
<dbReference type="InterPro" id="IPR051599">
    <property type="entry name" value="Cell_Envelope_Assoc"/>
</dbReference>
<organism evidence="4 5">
    <name type="scientific">Nocardia africana</name>
    <dbReference type="NCBI Taxonomy" id="134964"/>
    <lineage>
        <taxon>Bacteria</taxon>
        <taxon>Bacillati</taxon>
        <taxon>Actinomycetota</taxon>
        <taxon>Actinomycetes</taxon>
        <taxon>Mycobacteriales</taxon>
        <taxon>Nocardiaceae</taxon>
        <taxon>Nocardia</taxon>
    </lineage>
</organism>
<feature type="region of interest" description="Disordered" evidence="1">
    <location>
        <begin position="1"/>
        <end position="51"/>
    </location>
</feature>
<dbReference type="EMBL" id="UGRU01000001">
    <property type="protein sequence ID" value="SUA46945.1"/>
    <property type="molecule type" value="Genomic_DNA"/>
</dbReference>
<dbReference type="PANTHER" id="PTHR30336:SF20">
    <property type="entry name" value="DUF218 DOMAIN-CONTAINING PROTEIN"/>
    <property type="match status" value="1"/>
</dbReference>
<dbReference type="InterPro" id="IPR014729">
    <property type="entry name" value="Rossmann-like_a/b/a_fold"/>
</dbReference>
<dbReference type="CDD" id="cd06259">
    <property type="entry name" value="YdcF-like"/>
    <property type="match status" value="1"/>
</dbReference>
<feature type="transmembrane region" description="Helical" evidence="2">
    <location>
        <begin position="59"/>
        <end position="83"/>
    </location>
</feature>
<dbReference type="PANTHER" id="PTHR30336">
    <property type="entry name" value="INNER MEMBRANE PROTEIN, PROBABLE PERMEASE"/>
    <property type="match status" value="1"/>
</dbReference>
<evidence type="ECO:0000256" key="2">
    <source>
        <dbReference type="SAM" id="Phobius"/>
    </source>
</evidence>
<feature type="domain" description="DUF218" evidence="3">
    <location>
        <begin position="95"/>
        <end position="224"/>
    </location>
</feature>